<dbReference type="InterPro" id="IPR003646">
    <property type="entry name" value="SH3-like_bac-type"/>
</dbReference>
<reference evidence="4" key="1">
    <citation type="submission" date="2017-11" db="EMBL/GenBank/DDBJ databases">
        <authorList>
            <person name="Watanabe M."/>
            <person name="Kojima H."/>
        </authorList>
    </citation>
    <scope>NUCLEOTIDE SEQUENCE [LARGE SCALE GENOMIC DNA]</scope>
    <source>
        <strain evidence="4">Tokyo 01</strain>
    </source>
</reference>
<name>A0A401G256_9BACT</name>
<dbReference type="Gene3D" id="2.30.30.40">
    <property type="entry name" value="SH3 Domains"/>
    <property type="match status" value="2"/>
</dbReference>
<gene>
    <name evidence="3" type="ORF">DENIS_4267</name>
</gene>
<dbReference type="EMBL" id="BEXT01000001">
    <property type="protein sequence ID" value="GBC63273.1"/>
    <property type="molecule type" value="Genomic_DNA"/>
</dbReference>
<feature type="chain" id="PRO_5019528233" description="SH3b domain-containing protein" evidence="1">
    <location>
        <begin position="25"/>
        <end position="146"/>
    </location>
</feature>
<organism evidence="3 4">
    <name type="scientific">Desulfonema ishimotonii</name>
    <dbReference type="NCBI Taxonomy" id="45657"/>
    <lineage>
        <taxon>Bacteria</taxon>
        <taxon>Pseudomonadati</taxon>
        <taxon>Thermodesulfobacteriota</taxon>
        <taxon>Desulfobacteria</taxon>
        <taxon>Desulfobacterales</taxon>
        <taxon>Desulfococcaceae</taxon>
        <taxon>Desulfonema</taxon>
    </lineage>
</organism>
<comment type="caution">
    <text evidence="3">The sequence shown here is derived from an EMBL/GenBank/DDBJ whole genome shotgun (WGS) entry which is preliminary data.</text>
</comment>
<keyword evidence="1" id="KW-0732">Signal</keyword>
<evidence type="ECO:0000259" key="2">
    <source>
        <dbReference type="PROSITE" id="PS51781"/>
    </source>
</evidence>
<dbReference type="SMART" id="SM00287">
    <property type="entry name" value="SH3b"/>
    <property type="match status" value="2"/>
</dbReference>
<evidence type="ECO:0000313" key="3">
    <source>
        <dbReference type="EMBL" id="GBC63273.1"/>
    </source>
</evidence>
<sequence>MIKKVYSLSVCLFLLTVFSGVASAERMTVNVPMANVRSGPGTNYKTLWKLERYHPLKVIKSSGDWYYFEDFEGDRGWIFKKIVNRTDSVIVTKDKCNVRSGPDTTHDIIFTVERGVPFRVIERKGEWLHIRHADGDKGWIHKMLVW</sequence>
<dbReference type="Pfam" id="PF06347">
    <property type="entry name" value="SH3_4"/>
    <property type="match status" value="2"/>
</dbReference>
<dbReference type="AlphaFoldDB" id="A0A401G256"/>
<protein>
    <recommendedName>
        <fullName evidence="2">SH3b domain-containing protein</fullName>
    </recommendedName>
</protein>
<feature type="signal peptide" evidence="1">
    <location>
        <begin position="1"/>
        <end position="24"/>
    </location>
</feature>
<evidence type="ECO:0000256" key="1">
    <source>
        <dbReference type="SAM" id="SignalP"/>
    </source>
</evidence>
<dbReference type="RefSeq" id="WP_124330361.1">
    <property type="nucleotide sequence ID" value="NZ_BEXT01000001.1"/>
</dbReference>
<dbReference type="PANTHER" id="PTHR34408:SF1">
    <property type="entry name" value="GLYCOSYL HYDROLASE FAMILY 19 DOMAIN-CONTAINING PROTEIN HI_1415"/>
    <property type="match status" value="1"/>
</dbReference>
<keyword evidence="4" id="KW-1185">Reference proteome</keyword>
<dbReference type="InterPro" id="IPR010466">
    <property type="entry name" value="DUF1058"/>
</dbReference>
<dbReference type="PROSITE" id="PS51781">
    <property type="entry name" value="SH3B"/>
    <property type="match status" value="1"/>
</dbReference>
<dbReference type="Proteomes" id="UP000288096">
    <property type="component" value="Unassembled WGS sequence"/>
</dbReference>
<evidence type="ECO:0000313" key="4">
    <source>
        <dbReference type="Proteomes" id="UP000288096"/>
    </source>
</evidence>
<reference evidence="4" key="2">
    <citation type="submission" date="2019-01" db="EMBL/GenBank/DDBJ databases">
        <title>Genome sequence of Desulfonema ishimotonii strain Tokyo 01.</title>
        <authorList>
            <person name="Fukui M."/>
        </authorList>
    </citation>
    <scope>NUCLEOTIDE SEQUENCE [LARGE SCALE GENOMIC DNA]</scope>
    <source>
        <strain evidence="4">Tokyo 01</strain>
    </source>
</reference>
<dbReference type="InterPro" id="IPR052354">
    <property type="entry name" value="Cell_Wall_Dynamics_Protein"/>
</dbReference>
<accession>A0A401G256</accession>
<dbReference type="OrthoDB" id="5297720at2"/>
<proteinExistence type="predicted"/>
<feature type="domain" description="SH3b" evidence="2">
    <location>
        <begin position="86"/>
        <end position="146"/>
    </location>
</feature>
<dbReference type="PANTHER" id="PTHR34408">
    <property type="entry name" value="FAMILY PROTEIN, PUTATIVE-RELATED"/>
    <property type="match status" value="1"/>
</dbReference>